<evidence type="ECO:0000256" key="10">
    <source>
        <dbReference type="ARBA" id="ARBA00023201"/>
    </source>
</evidence>
<evidence type="ECO:0000313" key="14">
    <source>
        <dbReference type="EMBL" id="OAD54712.1"/>
    </source>
</evidence>
<dbReference type="EMBL" id="KQ763832">
    <property type="protein sequence ID" value="OAD54712.1"/>
    <property type="molecule type" value="Genomic_DNA"/>
</dbReference>
<evidence type="ECO:0000256" key="7">
    <source>
        <dbReference type="ARBA" id="ARBA00023053"/>
    </source>
</evidence>
<sequence length="442" mass="51890">MKIRVTKIELLISIGHYRYEAKISNLTVKEIMNEISKLGELYESSFDMSDNYDQIIQLISRFYNNSFDIAKIMKRLTPECSRILSRCFFRDQQRNCSDIFAVGKTENGFCCIFNYILEMDDPPESPRQRESRIYFVGAIGVYNGLSVTLDPLLDDYFYPILATPGWKVMVFDPYDYPDTSSGSVSEILVAPLTEKYFRLEALGLHSSDNIRPYPMEQRGCIFPDERVTDYATYTNSYCIVDCKLMHIWNNCKCRPFFYPYREGFKKTCNVEDIDCLMKYYGKSYDIIPYKTTNWSIFVEDTNAIINCKDCYPDCDDMRYYFETSYSRVQSGVTNKMMFSNMTVTNHSVLHVYFQKVGTVFLKQDIYAYWYEQLSNVGGLYGFFVGFSIISLIEIIYFVGNCMIEICMTRVKKQDEIPRTNIIQPIYWNEFFSYSTINANREK</sequence>
<keyword evidence="8 12" id="KW-0406">Ion transport</keyword>
<gene>
    <name evidence="14" type="ORF">WN48_06250</name>
</gene>
<evidence type="ECO:0000256" key="12">
    <source>
        <dbReference type="RuleBase" id="RU000679"/>
    </source>
</evidence>
<keyword evidence="11 12" id="KW-0407">Ion channel</keyword>
<evidence type="ECO:0000256" key="8">
    <source>
        <dbReference type="ARBA" id="ARBA00023065"/>
    </source>
</evidence>
<dbReference type="GO" id="GO:0005886">
    <property type="term" value="C:plasma membrane"/>
    <property type="evidence" value="ECO:0007669"/>
    <property type="project" value="TreeGrafter"/>
</dbReference>
<keyword evidence="10 12" id="KW-0739">Sodium transport</keyword>
<dbReference type="Proteomes" id="UP000250275">
    <property type="component" value="Unassembled WGS sequence"/>
</dbReference>
<dbReference type="GO" id="GO:0015280">
    <property type="term" value="F:ligand-gated sodium channel activity"/>
    <property type="evidence" value="ECO:0007669"/>
    <property type="project" value="TreeGrafter"/>
</dbReference>
<keyword evidence="6 13" id="KW-1133">Transmembrane helix</keyword>
<reference evidence="14 15" key="1">
    <citation type="submission" date="2015-07" db="EMBL/GenBank/DDBJ databases">
        <title>The genome of Eufriesea mexicana.</title>
        <authorList>
            <person name="Pan H."/>
            <person name="Kapheim K."/>
        </authorList>
    </citation>
    <scope>NUCLEOTIDE SEQUENCE [LARGE SCALE GENOMIC DNA]</scope>
    <source>
        <strain evidence="14">0111107269</strain>
        <tissue evidence="14">Whole body</tissue>
    </source>
</reference>
<comment type="subcellular location">
    <subcellularLocation>
        <location evidence="1">Membrane</location>
        <topology evidence="1">Multi-pass membrane protein</topology>
    </subcellularLocation>
</comment>
<comment type="similarity">
    <text evidence="2 12">Belongs to the amiloride-sensitive sodium channel (TC 1.A.6) family.</text>
</comment>
<keyword evidence="9 13" id="KW-0472">Membrane</keyword>
<proteinExistence type="inferred from homology"/>
<dbReference type="OrthoDB" id="6436100at2759"/>
<evidence type="ECO:0000256" key="5">
    <source>
        <dbReference type="ARBA" id="ARBA00022692"/>
    </source>
</evidence>
<evidence type="ECO:0000256" key="2">
    <source>
        <dbReference type="ARBA" id="ARBA00007193"/>
    </source>
</evidence>
<dbReference type="Pfam" id="PF00858">
    <property type="entry name" value="ASC"/>
    <property type="match status" value="1"/>
</dbReference>
<keyword evidence="3 12" id="KW-0813">Transport</keyword>
<dbReference type="AlphaFoldDB" id="A0A310SJY6"/>
<dbReference type="InterPro" id="IPR001873">
    <property type="entry name" value="ENaC"/>
</dbReference>
<keyword evidence="4 12" id="KW-0894">Sodium channel</keyword>
<keyword evidence="15" id="KW-1185">Reference proteome</keyword>
<keyword evidence="7" id="KW-0915">Sodium</keyword>
<evidence type="ECO:0000256" key="4">
    <source>
        <dbReference type="ARBA" id="ARBA00022461"/>
    </source>
</evidence>
<evidence type="ECO:0000256" key="3">
    <source>
        <dbReference type="ARBA" id="ARBA00022448"/>
    </source>
</evidence>
<evidence type="ECO:0000256" key="11">
    <source>
        <dbReference type="ARBA" id="ARBA00023303"/>
    </source>
</evidence>
<feature type="transmembrane region" description="Helical" evidence="13">
    <location>
        <begin position="379"/>
        <end position="403"/>
    </location>
</feature>
<evidence type="ECO:0000256" key="1">
    <source>
        <dbReference type="ARBA" id="ARBA00004141"/>
    </source>
</evidence>
<dbReference type="Gene3D" id="1.10.287.770">
    <property type="entry name" value="YojJ-like"/>
    <property type="match status" value="1"/>
</dbReference>
<evidence type="ECO:0000313" key="15">
    <source>
        <dbReference type="Proteomes" id="UP000250275"/>
    </source>
</evidence>
<protein>
    <submittedName>
        <fullName evidence="14">Sodium channel protein Nach</fullName>
    </submittedName>
</protein>
<keyword evidence="5 12" id="KW-0812">Transmembrane</keyword>
<dbReference type="PANTHER" id="PTHR11690:SF253">
    <property type="entry name" value="PICKPOCKET 18-RELATED"/>
    <property type="match status" value="1"/>
</dbReference>
<dbReference type="Gene3D" id="1.10.287.820">
    <property type="entry name" value="Acid-sensing ion channel domain"/>
    <property type="match status" value="1"/>
</dbReference>
<organism evidence="14 15">
    <name type="scientific">Eufriesea mexicana</name>
    <dbReference type="NCBI Taxonomy" id="516756"/>
    <lineage>
        <taxon>Eukaryota</taxon>
        <taxon>Metazoa</taxon>
        <taxon>Ecdysozoa</taxon>
        <taxon>Arthropoda</taxon>
        <taxon>Hexapoda</taxon>
        <taxon>Insecta</taxon>
        <taxon>Pterygota</taxon>
        <taxon>Neoptera</taxon>
        <taxon>Endopterygota</taxon>
        <taxon>Hymenoptera</taxon>
        <taxon>Apocrita</taxon>
        <taxon>Aculeata</taxon>
        <taxon>Apoidea</taxon>
        <taxon>Anthophila</taxon>
        <taxon>Apidae</taxon>
        <taxon>Eufriesea</taxon>
    </lineage>
</organism>
<evidence type="ECO:0000256" key="13">
    <source>
        <dbReference type="SAM" id="Phobius"/>
    </source>
</evidence>
<evidence type="ECO:0000256" key="9">
    <source>
        <dbReference type="ARBA" id="ARBA00023136"/>
    </source>
</evidence>
<evidence type="ECO:0000256" key="6">
    <source>
        <dbReference type="ARBA" id="ARBA00022989"/>
    </source>
</evidence>
<name>A0A310SJY6_9HYME</name>
<accession>A0A310SJY6</accession>
<dbReference type="PANTHER" id="PTHR11690">
    <property type="entry name" value="AMILORIDE-SENSITIVE SODIUM CHANNEL-RELATED"/>
    <property type="match status" value="1"/>
</dbReference>